<sequence>MTDFTLSETRHPEVASAKSFLFNPMCCRQIRTEQEFQQFDTIYYKKSKTYASKTYQAQSKPFVFYRYQQPDVWYGGFILNTEKDFRYFSSFPADKTRQLLEQYALNEKDLVEICCLWTNVHQVSGLMRIWLYSILFYKTLQTGKSRILAGSFHKRRQKMQLQVVDQPLYEELTIIGGQEGIFRAYYTTRLRFLLNSCKVVGKALYSFLLRSF</sequence>
<dbReference type="Proteomes" id="UP000181790">
    <property type="component" value="Unassembled WGS sequence"/>
</dbReference>
<dbReference type="EMBL" id="MORL01000026">
    <property type="protein sequence ID" value="OIN56202.1"/>
    <property type="molecule type" value="Genomic_DNA"/>
</dbReference>
<evidence type="ECO:0000313" key="1">
    <source>
        <dbReference type="EMBL" id="OIN56202.1"/>
    </source>
</evidence>
<dbReference type="AlphaFoldDB" id="A0A1S2VBY5"/>
<protein>
    <submittedName>
        <fullName evidence="1">Uncharacterized protein</fullName>
    </submittedName>
</protein>
<keyword evidence="2" id="KW-1185">Reference proteome</keyword>
<gene>
    <name evidence="1" type="ORF">BLX24_25725</name>
</gene>
<dbReference type="RefSeq" id="WP_143092812.1">
    <property type="nucleotide sequence ID" value="NZ_MORL01000026.1"/>
</dbReference>
<reference evidence="1 2" key="1">
    <citation type="submission" date="2016-10" db="EMBL/GenBank/DDBJ databases">
        <title>Arsenicibacter rosenii gen. nov., sp. nov., an efficient arsenic-methylating bacterium isolated from an arsenic-contaminated paddy soil.</title>
        <authorList>
            <person name="Huang K."/>
        </authorList>
    </citation>
    <scope>NUCLEOTIDE SEQUENCE [LARGE SCALE GENOMIC DNA]</scope>
    <source>
        <strain evidence="1 2">SM-1</strain>
    </source>
</reference>
<evidence type="ECO:0000313" key="2">
    <source>
        <dbReference type="Proteomes" id="UP000181790"/>
    </source>
</evidence>
<comment type="caution">
    <text evidence="1">The sequence shown here is derived from an EMBL/GenBank/DDBJ whole genome shotgun (WGS) entry which is preliminary data.</text>
</comment>
<organism evidence="1 2">
    <name type="scientific">Arsenicibacter rosenii</name>
    <dbReference type="NCBI Taxonomy" id="1750698"/>
    <lineage>
        <taxon>Bacteria</taxon>
        <taxon>Pseudomonadati</taxon>
        <taxon>Bacteroidota</taxon>
        <taxon>Cytophagia</taxon>
        <taxon>Cytophagales</taxon>
        <taxon>Spirosomataceae</taxon>
        <taxon>Arsenicibacter</taxon>
    </lineage>
</organism>
<accession>A0A1S2VBY5</accession>
<name>A0A1S2VBY5_9BACT</name>
<proteinExistence type="predicted"/>